<evidence type="ECO:0000313" key="1">
    <source>
        <dbReference type="EMBL" id="CAL2101959.1"/>
    </source>
</evidence>
<evidence type="ECO:0000313" key="2">
    <source>
        <dbReference type="Proteomes" id="UP001497527"/>
    </source>
</evidence>
<gene>
    <name evidence="1" type="ORF">T190423A01A_10522</name>
</gene>
<dbReference type="Gene3D" id="3.40.50.1000">
    <property type="entry name" value="HAD superfamily/HAD-like"/>
    <property type="match status" value="1"/>
</dbReference>
<dbReference type="EMBL" id="CAXJIO010000010">
    <property type="protein sequence ID" value="CAL2101959.1"/>
    <property type="molecule type" value="Genomic_DNA"/>
</dbReference>
<proteinExistence type="predicted"/>
<name>A0ABM9P8P9_9FLAO</name>
<dbReference type="InterPro" id="IPR041492">
    <property type="entry name" value="HAD_2"/>
</dbReference>
<dbReference type="InterPro" id="IPR052550">
    <property type="entry name" value="Pyrimidine_5'-ntase_YjjG"/>
</dbReference>
<accession>A0ABM9P8P9</accession>
<dbReference type="SFLD" id="SFLDG01129">
    <property type="entry name" value="C1.5:_HAD__Beta-PGM__Phosphata"/>
    <property type="match status" value="1"/>
</dbReference>
<dbReference type="InterPro" id="IPR023198">
    <property type="entry name" value="PGP-like_dom2"/>
</dbReference>
<dbReference type="InterPro" id="IPR006439">
    <property type="entry name" value="HAD-SF_hydro_IA"/>
</dbReference>
<dbReference type="InterPro" id="IPR023214">
    <property type="entry name" value="HAD_sf"/>
</dbReference>
<keyword evidence="1" id="KW-0378">Hydrolase</keyword>
<dbReference type="InterPro" id="IPR011951">
    <property type="entry name" value="HAD-SF_hydro_IA_YjjG/PynA"/>
</dbReference>
<dbReference type="CDD" id="cd04305">
    <property type="entry name" value="HAD_Neu5Ac-Pase_like"/>
    <property type="match status" value="1"/>
</dbReference>
<dbReference type="Gene3D" id="1.10.150.240">
    <property type="entry name" value="Putative phosphatase, domain 2"/>
    <property type="match status" value="1"/>
</dbReference>
<sequence length="226" mass="26641">MLSVKHIFFDLDHTLWDFDKNSKLTFKQIFEEQQIDLNIDVFLEVYMPINFEYWRLYREDKIEKEALRYGRLKDTFDQLKFSATDDLIHQISHDYISYLPNYNYLIDGTIELLEYLKPKYELHIITNGFEEVQNLKLEESGIKKYFNEIITSEEVGVKKPNVKVFEYAFERAACLAHESIMIGDSYEADVLGGINAGMLAVYFNPEKKEENGVLSIAKLSQLKQYL</sequence>
<protein>
    <submittedName>
        <fullName evidence="1">Hydrolase of the HAD superfamily</fullName>
    </submittedName>
</protein>
<dbReference type="NCBIfam" id="TIGR02254">
    <property type="entry name" value="YjjG_YfnB"/>
    <property type="match status" value="1"/>
</dbReference>
<dbReference type="InterPro" id="IPR036412">
    <property type="entry name" value="HAD-like_sf"/>
</dbReference>
<dbReference type="PANTHER" id="PTHR47478:SF1">
    <property type="entry name" value="PYRIMIDINE 5'-NUCLEOTIDASE YJJG"/>
    <property type="match status" value="1"/>
</dbReference>
<dbReference type="GO" id="GO:0016787">
    <property type="term" value="F:hydrolase activity"/>
    <property type="evidence" value="ECO:0007669"/>
    <property type="project" value="UniProtKB-KW"/>
</dbReference>
<comment type="caution">
    <text evidence="1">The sequence shown here is derived from an EMBL/GenBank/DDBJ whole genome shotgun (WGS) entry which is preliminary data.</text>
</comment>
<reference evidence="1 2" key="1">
    <citation type="submission" date="2024-05" db="EMBL/GenBank/DDBJ databases">
        <authorList>
            <person name="Duchaud E."/>
        </authorList>
    </citation>
    <scope>NUCLEOTIDE SEQUENCE [LARGE SCALE GENOMIC DNA]</scope>
    <source>
        <strain evidence="1">Ena-SAMPLE-TAB-13-05-2024-13:56:06:370-140308</strain>
    </source>
</reference>
<organism evidence="1 2">
    <name type="scientific">Tenacibaculum polynesiense</name>
    <dbReference type="NCBI Taxonomy" id="3137857"/>
    <lineage>
        <taxon>Bacteria</taxon>
        <taxon>Pseudomonadati</taxon>
        <taxon>Bacteroidota</taxon>
        <taxon>Flavobacteriia</taxon>
        <taxon>Flavobacteriales</taxon>
        <taxon>Flavobacteriaceae</taxon>
        <taxon>Tenacibaculum</taxon>
    </lineage>
</organism>
<dbReference type="NCBIfam" id="TIGR01549">
    <property type="entry name" value="HAD-SF-IA-v1"/>
    <property type="match status" value="1"/>
</dbReference>
<dbReference type="SFLD" id="SFLDS00003">
    <property type="entry name" value="Haloacid_Dehalogenase"/>
    <property type="match status" value="1"/>
</dbReference>
<dbReference type="SUPFAM" id="SSF56784">
    <property type="entry name" value="HAD-like"/>
    <property type="match status" value="1"/>
</dbReference>
<dbReference type="Pfam" id="PF13419">
    <property type="entry name" value="HAD_2"/>
    <property type="match status" value="1"/>
</dbReference>
<dbReference type="PANTHER" id="PTHR47478">
    <property type="match status" value="1"/>
</dbReference>
<dbReference type="RefSeq" id="WP_348714781.1">
    <property type="nucleotide sequence ID" value="NZ_CAXJIO010000010.1"/>
</dbReference>
<dbReference type="Proteomes" id="UP001497527">
    <property type="component" value="Unassembled WGS sequence"/>
</dbReference>
<dbReference type="SFLD" id="SFLDG01135">
    <property type="entry name" value="C1.5.6:_HAD__Beta-PGM__Phospha"/>
    <property type="match status" value="1"/>
</dbReference>
<keyword evidence="2" id="KW-1185">Reference proteome</keyword>